<proteinExistence type="predicted"/>
<organism evidence="1 2">
    <name type="scientific">Leucogyrophana mollusca</name>
    <dbReference type="NCBI Taxonomy" id="85980"/>
    <lineage>
        <taxon>Eukaryota</taxon>
        <taxon>Fungi</taxon>
        <taxon>Dikarya</taxon>
        <taxon>Basidiomycota</taxon>
        <taxon>Agaricomycotina</taxon>
        <taxon>Agaricomycetes</taxon>
        <taxon>Agaricomycetidae</taxon>
        <taxon>Boletales</taxon>
        <taxon>Boletales incertae sedis</taxon>
        <taxon>Leucogyrophana</taxon>
    </lineage>
</organism>
<evidence type="ECO:0000313" key="1">
    <source>
        <dbReference type="EMBL" id="KAH7917814.1"/>
    </source>
</evidence>
<sequence length="161" mass="18173">MNLNILMDAKDLYIDGFRPCQPRVRRDLKGEARHFTGIQRPPGYFLIDFGISCRYDASNTNPLEYPIWGDNTVPQSLSRVVTDKVSLTGGLFHSAAMRRVTSTSCGRLDRFDLVVRSSFTLSVSSAVRVVFTVPSTGLYCYRAAVTSSFTYVLQSRIRRFL</sequence>
<dbReference type="EMBL" id="MU266929">
    <property type="protein sequence ID" value="KAH7917814.1"/>
    <property type="molecule type" value="Genomic_DNA"/>
</dbReference>
<reference evidence="1" key="1">
    <citation type="journal article" date="2021" name="New Phytol.">
        <title>Evolutionary innovations through gain and loss of genes in the ectomycorrhizal Boletales.</title>
        <authorList>
            <person name="Wu G."/>
            <person name="Miyauchi S."/>
            <person name="Morin E."/>
            <person name="Kuo A."/>
            <person name="Drula E."/>
            <person name="Varga T."/>
            <person name="Kohler A."/>
            <person name="Feng B."/>
            <person name="Cao Y."/>
            <person name="Lipzen A."/>
            <person name="Daum C."/>
            <person name="Hundley H."/>
            <person name="Pangilinan J."/>
            <person name="Johnson J."/>
            <person name="Barry K."/>
            <person name="LaButti K."/>
            <person name="Ng V."/>
            <person name="Ahrendt S."/>
            <person name="Min B."/>
            <person name="Choi I.G."/>
            <person name="Park H."/>
            <person name="Plett J.M."/>
            <person name="Magnuson J."/>
            <person name="Spatafora J.W."/>
            <person name="Nagy L.G."/>
            <person name="Henrissat B."/>
            <person name="Grigoriev I.V."/>
            <person name="Yang Z.L."/>
            <person name="Xu J."/>
            <person name="Martin F.M."/>
        </authorList>
    </citation>
    <scope>NUCLEOTIDE SEQUENCE</scope>
    <source>
        <strain evidence="1">KUC20120723A-06</strain>
    </source>
</reference>
<comment type="caution">
    <text evidence="1">The sequence shown here is derived from an EMBL/GenBank/DDBJ whole genome shotgun (WGS) entry which is preliminary data.</text>
</comment>
<name>A0ACB8AXA7_9AGAM</name>
<protein>
    <submittedName>
        <fullName evidence="1">Uncharacterized protein</fullName>
    </submittedName>
</protein>
<keyword evidence="2" id="KW-1185">Reference proteome</keyword>
<evidence type="ECO:0000313" key="2">
    <source>
        <dbReference type="Proteomes" id="UP000790709"/>
    </source>
</evidence>
<accession>A0ACB8AXA7</accession>
<gene>
    <name evidence="1" type="ORF">BV22DRAFT_927664</name>
</gene>
<dbReference type="Proteomes" id="UP000790709">
    <property type="component" value="Unassembled WGS sequence"/>
</dbReference>